<keyword evidence="3" id="KW-1185">Reference proteome</keyword>
<dbReference type="GO" id="GO:0045505">
    <property type="term" value="F:dynein intermediate chain binding"/>
    <property type="evidence" value="ECO:0007669"/>
    <property type="project" value="InterPro"/>
</dbReference>
<evidence type="ECO:0000313" key="3">
    <source>
        <dbReference type="Proteomes" id="UP001174136"/>
    </source>
</evidence>
<protein>
    <submittedName>
        <fullName evidence="2">Dynein heavy chain 17, axonemal</fullName>
    </submittedName>
</protein>
<sequence length="189" mass="21435">MDPMLIHACETLVIDWTHQINNVLKEDSASPILQGLNPLPSNEFDFWNNRLVNLEGLYAQVQYSVLCTQTETSLQCSPGFQPHLPLFSVFIFFPVNSSQTLREARDVVMYLKPVQKILDAVGQTEYAQLITHIRAVMHTVSLTWANSEYYCRPARIVVILKEICNLFIDMVVHSVSSALCCSDLKSTLE</sequence>
<dbReference type="Pfam" id="PF08385">
    <property type="entry name" value="DHC_N1"/>
    <property type="match status" value="1"/>
</dbReference>
<dbReference type="PANTHER" id="PTHR46532:SF11">
    <property type="entry name" value="DYNEIN AXONEMAL HEAVY CHAIN 12"/>
    <property type="match status" value="1"/>
</dbReference>
<dbReference type="InterPro" id="IPR013594">
    <property type="entry name" value="Dynein_heavy_tail"/>
</dbReference>
<evidence type="ECO:0000259" key="1">
    <source>
        <dbReference type="Pfam" id="PF08385"/>
    </source>
</evidence>
<dbReference type="GO" id="GO:0007018">
    <property type="term" value="P:microtubule-based movement"/>
    <property type="evidence" value="ECO:0007669"/>
    <property type="project" value="InterPro"/>
</dbReference>
<dbReference type="InterPro" id="IPR026983">
    <property type="entry name" value="DHC"/>
</dbReference>
<dbReference type="EMBL" id="JAOPHQ010002597">
    <property type="protein sequence ID" value="KAK0146255.1"/>
    <property type="molecule type" value="Genomic_DNA"/>
</dbReference>
<gene>
    <name evidence="2" type="primary">DNAH17_1</name>
    <name evidence="2" type="ORF">N1851_014437</name>
</gene>
<organism evidence="2 3">
    <name type="scientific">Merluccius polli</name>
    <name type="common">Benguela hake</name>
    <name type="synonym">Merluccius cadenati</name>
    <dbReference type="NCBI Taxonomy" id="89951"/>
    <lineage>
        <taxon>Eukaryota</taxon>
        <taxon>Metazoa</taxon>
        <taxon>Chordata</taxon>
        <taxon>Craniata</taxon>
        <taxon>Vertebrata</taxon>
        <taxon>Euteleostomi</taxon>
        <taxon>Actinopterygii</taxon>
        <taxon>Neopterygii</taxon>
        <taxon>Teleostei</taxon>
        <taxon>Neoteleostei</taxon>
        <taxon>Acanthomorphata</taxon>
        <taxon>Zeiogadaria</taxon>
        <taxon>Gadariae</taxon>
        <taxon>Gadiformes</taxon>
        <taxon>Gadoidei</taxon>
        <taxon>Merlucciidae</taxon>
        <taxon>Merluccius</taxon>
    </lineage>
</organism>
<proteinExistence type="predicted"/>
<comment type="caution">
    <text evidence="2">The sequence shown here is derived from an EMBL/GenBank/DDBJ whole genome shotgun (WGS) entry which is preliminary data.</text>
</comment>
<dbReference type="PANTHER" id="PTHR46532">
    <property type="entry name" value="MALE FERTILITY FACTOR KL5"/>
    <property type="match status" value="1"/>
</dbReference>
<reference evidence="2" key="1">
    <citation type="journal article" date="2023" name="Front. Mar. Sci.">
        <title>A new Merluccius polli reference genome to investigate the effects of global change in West African waters.</title>
        <authorList>
            <person name="Mateo J.L."/>
            <person name="Blanco-Fernandez C."/>
            <person name="Garcia-Vazquez E."/>
            <person name="Machado-Schiaffino G."/>
        </authorList>
    </citation>
    <scope>NUCLEOTIDE SEQUENCE</scope>
    <source>
        <strain evidence="2">C29</strain>
        <tissue evidence="2">Fin</tissue>
    </source>
</reference>
<dbReference type="GO" id="GO:0051959">
    <property type="term" value="F:dynein light intermediate chain binding"/>
    <property type="evidence" value="ECO:0007669"/>
    <property type="project" value="InterPro"/>
</dbReference>
<name>A0AA47P2R5_MERPO</name>
<dbReference type="GO" id="GO:0005858">
    <property type="term" value="C:axonemal dynein complex"/>
    <property type="evidence" value="ECO:0007669"/>
    <property type="project" value="TreeGrafter"/>
</dbReference>
<dbReference type="AlphaFoldDB" id="A0AA47P2R5"/>
<accession>A0AA47P2R5</accession>
<dbReference type="Proteomes" id="UP001174136">
    <property type="component" value="Unassembled WGS sequence"/>
</dbReference>
<evidence type="ECO:0000313" key="2">
    <source>
        <dbReference type="EMBL" id="KAK0146255.1"/>
    </source>
</evidence>
<feature type="domain" description="Dynein heavy chain tail" evidence="1">
    <location>
        <begin position="6"/>
        <end position="176"/>
    </location>
</feature>